<dbReference type="SUPFAM" id="SSF54506">
    <property type="entry name" value="Diaminopimelate epimerase-like"/>
    <property type="match status" value="1"/>
</dbReference>
<dbReference type="AlphaFoldDB" id="A0A0D2XH73"/>
<dbReference type="Gene3D" id="3.10.310.10">
    <property type="entry name" value="Diaminopimelate Epimerase, Chain A, domain 1"/>
    <property type="match status" value="2"/>
</dbReference>
<dbReference type="Proteomes" id="UP000002489">
    <property type="component" value="Unassembled WGS sequence"/>
</dbReference>
<evidence type="ECO:0000313" key="1">
    <source>
        <dbReference type="EnsemblFungi" id="FOXG_03271P0"/>
    </source>
</evidence>
<gene>
    <name evidence="1" type="primary">28945406</name>
</gene>
<name>A0A0D2XH73_FUSOF</name>
<protein>
    <submittedName>
        <fullName evidence="1">Uncharacterized protein</fullName>
    </submittedName>
</protein>
<dbReference type="PANTHER" id="PTHR13774:SF32">
    <property type="entry name" value="ANTISENSE-ENHANCING SEQUENCE 1"/>
    <property type="match status" value="1"/>
</dbReference>
<proteinExistence type="predicted"/>
<dbReference type="Pfam" id="PF02567">
    <property type="entry name" value="PhzC-PhzF"/>
    <property type="match status" value="1"/>
</dbReference>
<organism evidence="1 2">
    <name type="scientific">Fusarium oxysporum (strain Fo5176)</name>
    <name type="common">Fusarium vascular wilt</name>
    <dbReference type="NCBI Taxonomy" id="660025"/>
    <lineage>
        <taxon>Eukaryota</taxon>
        <taxon>Fungi</taxon>
        <taxon>Dikarya</taxon>
        <taxon>Ascomycota</taxon>
        <taxon>Pezizomycotina</taxon>
        <taxon>Sordariomycetes</taxon>
        <taxon>Hypocreomycetidae</taxon>
        <taxon>Hypocreales</taxon>
        <taxon>Nectriaceae</taxon>
        <taxon>Fusarium</taxon>
        <taxon>Fusarium oxysporum species complex</taxon>
    </lineage>
</organism>
<dbReference type="GO" id="GO:0016853">
    <property type="term" value="F:isomerase activity"/>
    <property type="evidence" value="ECO:0007669"/>
    <property type="project" value="TreeGrafter"/>
</dbReference>
<dbReference type="InterPro" id="IPR003719">
    <property type="entry name" value="Phenazine_PhzF-like"/>
</dbReference>
<dbReference type="GO" id="GO:0005737">
    <property type="term" value="C:cytoplasm"/>
    <property type="evidence" value="ECO:0007669"/>
    <property type="project" value="TreeGrafter"/>
</dbReference>
<dbReference type="NCBIfam" id="TIGR00654">
    <property type="entry name" value="PhzF_family"/>
    <property type="match status" value="1"/>
</dbReference>
<evidence type="ECO:0000313" key="2">
    <source>
        <dbReference type="Proteomes" id="UP000002489"/>
    </source>
</evidence>
<dbReference type="VEuPathDB" id="FungiDB:FOXG_03271"/>
<reference evidence="1" key="2">
    <citation type="submission" date="2025-08" db="UniProtKB">
        <authorList>
            <consortium name="EnsemblFungi"/>
        </authorList>
    </citation>
    <scope>IDENTIFICATION</scope>
    <source>
        <strain evidence="1">4287 / CBS 123668 / FGSC 9935 / NRRL 34936</strain>
    </source>
</reference>
<dbReference type="PANTHER" id="PTHR13774">
    <property type="entry name" value="PHENAZINE BIOSYNTHESIS PROTEIN"/>
    <property type="match status" value="1"/>
</dbReference>
<dbReference type="STRING" id="426428.A0A0D2XH73"/>
<dbReference type="PIRSF" id="PIRSF016184">
    <property type="entry name" value="PhzC_PhzF"/>
    <property type="match status" value="1"/>
</dbReference>
<dbReference type="EnsemblFungi" id="FOXG_03271T0">
    <property type="protein sequence ID" value="FOXG_03271P0"/>
    <property type="gene ID" value="FOXG_03271"/>
</dbReference>
<sequence length="311" mass="34099">MELPFVTLDVFTNTRYRGNPLAVVTIPADRNTSEPTQEQKQRIALEFNLSETVFIHEPRPDTDVDSDVTRRVIDIFTVDTEIPFAGHPTIGAAVTLIPHGVNTVVTKAGPIALTQTRPGYIQAAIPHNVRRHRKTLADLSAPVAAQISQDPAIRESELQAPLFSIVNGMTFALIKLPDLEHLAKVQMSGVNLSVDELLDDGWQNGLLLKYYYVVNGQREDDGMTVYSIRSRMMEASMEDPATGSAASALSSYLSLQQSSLGDHGFRYEIDQGVEMGRESNIVVDVDVKESKIATVKLSGTATPVMRGHVTI</sequence>
<reference evidence="2" key="1">
    <citation type="journal article" date="2012" name="Mol. Plant Microbe Interact.">
        <title>A highly conserved effector in Fusarium oxysporum is required for full virulence on Arabidopsis.</title>
        <authorList>
            <person name="Thatcher L.F."/>
            <person name="Gardiner D.M."/>
            <person name="Kazan K."/>
            <person name="Manners J."/>
        </authorList>
    </citation>
    <scope>NUCLEOTIDE SEQUENCE [LARGE SCALE GENOMIC DNA]</scope>
    <source>
        <strain evidence="2">Fo5176</strain>
    </source>
</reference>
<accession>A0A0D2XH73</accession>